<gene>
    <name evidence="2" type="ORF">KIN34_00755</name>
</gene>
<dbReference type="GO" id="GO:0016853">
    <property type="term" value="F:isomerase activity"/>
    <property type="evidence" value="ECO:0007669"/>
    <property type="project" value="UniProtKB-KW"/>
</dbReference>
<sequence length="213" mass="22859">MSGVRTSDVWPVVHAERQALVSFLEPLAEERWATPSLCEGWSVHDVVAHLVDTARTTRRRFVVGLAAARFDFDRQNAKGVARERGATPAITLERLRAVTGLTASPPAAPETRLVEAVVHGEDVRVPLGATGHYPHQAVERALRYQARTSVSFGGGRQHVVGLALEADDADVVVGSGPAVRGPLTSLLLVASGRRSHLPHLSGPGVVELERRLS</sequence>
<dbReference type="InterPro" id="IPR034660">
    <property type="entry name" value="DinB/YfiT-like"/>
</dbReference>
<accession>A0ABS5TUL5</accession>
<dbReference type="Gene3D" id="1.20.120.450">
    <property type="entry name" value="dinb family like domain"/>
    <property type="match status" value="1"/>
</dbReference>
<feature type="domain" description="Mycothiol-dependent maleylpyruvate isomerase metal-binding" evidence="1">
    <location>
        <begin position="13"/>
        <end position="97"/>
    </location>
</feature>
<dbReference type="Proteomes" id="UP000722125">
    <property type="component" value="Unassembled WGS sequence"/>
</dbReference>
<evidence type="ECO:0000259" key="1">
    <source>
        <dbReference type="Pfam" id="PF11716"/>
    </source>
</evidence>
<dbReference type="EMBL" id="JAHBOH010000001">
    <property type="protein sequence ID" value="MBT0992821.1"/>
    <property type="molecule type" value="Genomic_DNA"/>
</dbReference>
<comment type="caution">
    <text evidence="2">The sequence shown here is derived from an EMBL/GenBank/DDBJ whole genome shotgun (WGS) entry which is preliminary data.</text>
</comment>
<organism evidence="2 3">
    <name type="scientific">Cellulomonas fulva</name>
    <dbReference type="NCBI Taxonomy" id="2835530"/>
    <lineage>
        <taxon>Bacteria</taxon>
        <taxon>Bacillati</taxon>
        <taxon>Actinomycetota</taxon>
        <taxon>Actinomycetes</taxon>
        <taxon>Micrococcales</taxon>
        <taxon>Cellulomonadaceae</taxon>
        <taxon>Cellulomonas</taxon>
    </lineage>
</organism>
<dbReference type="RefSeq" id="WP_214345824.1">
    <property type="nucleotide sequence ID" value="NZ_JAHBOH010000001.1"/>
</dbReference>
<evidence type="ECO:0000313" key="2">
    <source>
        <dbReference type="EMBL" id="MBT0992821.1"/>
    </source>
</evidence>
<dbReference type="InterPro" id="IPR017517">
    <property type="entry name" value="Maleyloyr_isom"/>
</dbReference>
<dbReference type="SUPFAM" id="SSF109854">
    <property type="entry name" value="DinB/YfiT-like putative metalloenzymes"/>
    <property type="match status" value="1"/>
</dbReference>
<proteinExistence type="predicted"/>
<evidence type="ECO:0000313" key="3">
    <source>
        <dbReference type="Proteomes" id="UP000722125"/>
    </source>
</evidence>
<dbReference type="NCBIfam" id="TIGR03083">
    <property type="entry name" value="maleylpyruvate isomerase family mycothiol-dependent enzyme"/>
    <property type="match status" value="1"/>
</dbReference>
<dbReference type="InterPro" id="IPR024344">
    <property type="entry name" value="MDMPI_metal-binding"/>
</dbReference>
<protein>
    <submittedName>
        <fullName evidence="2">Maleylpyruvate isomerase family mycothiol-dependent enzyme</fullName>
    </submittedName>
</protein>
<dbReference type="Pfam" id="PF11716">
    <property type="entry name" value="MDMPI_N"/>
    <property type="match status" value="1"/>
</dbReference>
<keyword evidence="3" id="KW-1185">Reference proteome</keyword>
<name>A0ABS5TUL5_9CELL</name>
<keyword evidence="2" id="KW-0413">Isomerase</keyword>
<reference evidence="2 3" key="1">
    <citation type="submission" date="2021-05" db="EMBL/GenBank/DDBJ databases">
        <title>Description of Cellulomonas sp. DKR-3 sp. nov.</title>
        <authorList>
            <person name="Dahal R.H."/>
            <person name="Chaudhary D.K."/>
        </authorList>
    </citation>
    <scope>NUCLEOTIDE SEQUENCE [LARGE SCALE GENOMIC DNA]</scope>
    <source>
        <strain evidence="2 3">DKR-3</strain>
    </source>
</reference>